<dbReference type="RefSeq" id="WP_345498492.1">
    <property type="nucleotide sequence ID" value="NZ_BAABJM010000006.1"/>
</dbReference>
<name>A0ABP9KV08_9NOCA</name>
<accession>A0ABP9KV08</accession>
<keyword evidence="3" id="KW-1185">Reference proteome</keyword>
<dbReference type="Pfam" id="PF02470">
    <property type="entry name" value="MlaD"/>
    <property type="match status" value="1"/>
</dbReference>
<dbReference type="PANTHER" id="PTHR33371:SF4">
    <property type="entry name" value="INTERMEMBRANE PHOSPHOLIPID TRANSPORT SYSTEM BINDING PROTEIN MLAD"/>
    <property type="match status" value="1"/>
</dbReference>
<sequence length="363" mass="38026">MLSKILAARGLMSAAVVLVVVLAAGIGLTVSKSAPATRGYCAELPDSVGLYTDSAVTIMGVQVGKITAIDPRGPTTRVRFTVRADRTLPQDVGAVTVSNTLITDRNLALIGAQPRGQGWDPDRCITKTLTPKSLSQTFDALATLADQLGTADDPTRPHALDTLDRATAGTGDEINAVIQQLSKALASPDAAIGHIGQLLDALTDLAHRARVNWPELETTVTHLTETFRDINTLAFPPVADIVTALVEFLPQVNDVIMMIGSPALRELDTIANLPQLLAAGVGTLADVIRMTPAIATGFADAVDPTTGRFTIGYAAPKLALPQQNTDVLCAALQSLARQQCRQDANGAPTVPALPALLAAVSRR</sequence>
<dbReference type="InterPro" id="IPR003399">
    <property type="entry name" value="Mce/MlaD"/>
</dbReference>
<evidence type="ECO:0000259" key="1">
    <source>
        <dbReference type="Pfam" id="PF02470"/>
    </source>
</evidence>
<organism evidence="2 3">
    <name type="scientific">Nocardia callitridis</name>
    <dbReference type="NCBI Taxonomy" id="648753"/>
    <lineage>
        <taxon>Bacteria</taxon>
        <taxon>Bacillati</taxon>
        <taxon>Actinomycetota</taxon>
        <taxon>Actinomycetes</taxon>
        <taxon>Mycobacteriales</taxon>
        <taxon>Nocardiaceae</taxon>
        <taxon>Nocardia</taxon>
    </lineage>
</organism>
<evidence type="ECO:0000313" key="3">
    <source>
        <dbReference type="Proteomes" id="UP001500603"/>
    </source>
</evidence>
<evidence type="ECO:0000313" key="2">
    <source>
        <dbReference type="EMBL" id="GAA5064777.1"/>
    </source>
</evidence>
<dbReference type="InterPro" id="IPR052336">
    <property type="entry name" value="MlaD_Phospholipid_Transporter"/>
</dbReference>
<gene>
    <name evidence="2" type="ORF">GCM10023318_51080</name>
</gene>
<proteinExistence type="predicted"/>
<feature type="domain" description="Mce/MlaD" evidence="1">
    <location>
        <begin position="40"/>
        <end position="110"/>
    </location>
</feature>
<dbReference type="Proteomes" id="UP001500603">
    <property type="component" value="Unassembled WGS sequence"/>
</dbReference>
<reference evidence="3" key="1">
    <citation type="journal article" date="2019" name="Int. J. Syst. Evol. Microbiol.">
        <title>The Global Catalogue of Microorganisms (GCM) 10K type strain sequencing project: providing services to taxonomists for standard genome sequencing and annotation.</title>
        <authorList>
            <consortium name="The Broad Institute Genomics Platform"/>
            <consortium name="The Broad Institute Genome Sequencing Center for Infectious Disease"/>
            <person name="Wu L."/>
            <person name="Ma J."/>
        </authorList>
    </citation>
    <scope>NUCLEOTIDE SEQUENCE [LARGE SCALE GENOMIC DNA]</scope>
    <source>
        <strain evidence="3">JCM 18298</strain>
    </source>
</reference>
<comment type="caution">
    <text evidence="2">The sequence shown here is derived from an EMBL/GenBank/DDBJ whole genome shotgun (WGS) entry which is preliminary data.</text>
</comment>
<protein>
    <recommendedName>
        <fullName evidence="1">Mce/MlaD domain-containing protein</fullName>
    </recommendedName>
</protein>
<dbReference type="EMBL" id="BAABJM010000006">
    <property type="protein sequence ID" value="GAA5064777.1"/>
    <property type="molecule type" value="Genomic_DNA"/>
</dbReference>
<dbReference type="PANTHER" id="PTHR33371">
    <property type="entry name" value="INTERMEMBRANE PHOSPHOLIPID TRANSPORT SYSTEM BINDING PROTEIN MLAD-RELATED"/>
    <property type="match status" value="1"/>
</dbReference>